<organism evidence="2 3">
    <name type="scientific">Dubosiella newyorkensis</name>
    <dbReference type="NCBI Taxonomy" id="1862672"/>
    <lineage>
        <taxon>Bacteria</taxon>
        <taxon>Bacillati</taxon>
        <taxon>Bacillota</taxon>
        <taxon>Erysipelotrichia</taxon>
        <taxon>Erysipelotrichales</taxon>
        <taxon>Erysipelotrichaceae</taxon>
        <taxon>Dubosiella</taxon>
    </lineage>
</organism>
<accession>A0A1U7NN87</accession>
<dbReference type="Proteomes" id="UP000186705">
    <property type="component" value="Unassembled WGS sequence"/>
</dbReference>
<name>A0A1U7NN87_9FIRM</name>
<dbReference type="GeneID" id="78275277"/>
<dbReference type="OrthoDB" id="1770778at2"/>
<proteinExistence type="predicted"/>
<gene>
    <name evidence="2" type="ORF">BO225_04845</name>
</gene>
<comment type="caution">
    <text evidence="2">The sequence shown here is derived from an EMBL/GenBank/DDBJ whole genome shotgun (WGS) entry which is preliminary data.</text>
</comment>
<evidence type="ECO:0000256" key="1">
    <source>
        <dbReference type="SAM" id="Coils"/>
    </source>
</evidence>
<dbReference type="STRING" id="1862672.BO225_04845"/>
<evidence type="ECO:0000313" key="3">
    <source>
        <dbReference type="Proteomes" id="UP000186705"/>
    </source>
</evidence>
<protein>
    <submittedName>
        <fullName evidence="2">Uncharacterized protein</fullName>
    </submittedName>
</protein>
<keyword evidence="3" id="KW-1185">Reference proteome</keyword>
<reference evidence="2 3" key="1">
    <citation type="submission" date="2016-11" db="EMBL/GenBank/DDBJ databases">
        <title>Description of two novel members of the family Erysipelotrichaceae: Ileibacterium lipovorans gen. nov., sp. nov. and Dubosiella newyorkensis, gen. nov., sp. nov.</title>
        <authorList>
            <person name="Cox L.M."/>
            <person name="Sohn J."/>
            <person name="Tyrrell K.L."/>
            <person name="Citron D.M."/>
            <person name="Lawson P.A."/>
            <person name="Patel N.B."/>
            <person name="Iizumi T."/>
            <person name="Perez-Perez G.I."/>
            <person name="Goldstein E.J."/>
            <person name="Blaser M.J."/>
        </authorList>
    </citation>
    <scope>NUCLEOTIDE SEQUENCE [LARGE SCALE GENOMIC DNA]</scope>
    <source>
        <strain evidence="2 3">NYU-BL-A4</strain>
    </source>
</reference>
<dbReference type="EMBL" id="MPKA01000059">
    <property type="protein sequence ID" value="OLU46788.1"/>
    <property type="molecule type" value="Genomic_DNA"/>
</dbReference>
<keyword evidence="1" id="KW-0175">Coiled coil</keyword>
<sequence>MRKTKRKSALERLSRIIFAFSLLFYCGSKVVVNAYNITLSKEEQSIAAKNNQKQDAVEELQVTIRNMQDKKEVLGMLKNEVQDNQNNIFIIGNSDE</sequence>
<feature type="coiled-coil region" evidence="1">
    <location>
        <begin position="39"/>
        <end position="87"/>
    </location>
</feature>
<evidence type="ECO:0000313" key="2">
    <source>
        <dbReference type="EMBL" id="OLU46788.1"/>
    </source>
</evidence>
<dbReference type="RefSeq" id="WP_076341157.1">
    <property type="nucleotide sequence ID" value="NZ_CAJTMI010000059.1"/>
</dbReference>
<dbReference type="AlphaFoldDB" id="A0A1U7NN87"/>